<comment type="function">
    <text evidence="9">Putative inactive protein kinase which regulates signaling downstream of immune receptors including IL1R and Toll-like receptors. Inhibits dissociation of IRAK1 and IRAK4 from the Toll-like receptor signaling complex by either inhibiting the phosphorylation of IRAK1 and IRAK4 or stabilizing the receptor complex. Upon IL33-induced lung inflammation, positively regulates expression of IL6, CSF3, CXCL2 and CCL5 mRNAs in dendritic cells.</text>
</comment>
<dbReference type="InterPro" id="IPR042747">
    <property type="entry name" value="IRAK3_death"/>
</dbReference>
<evidence type="ECO:0000256" key="6">
    <source>
        <dbReference type="ARBA" id="ARBA00022741"/>
    </source>
</evidence>
<dbReference type="InterPro" id="IPR011009">
    <property type="entry name" value="Kinase-like_dom_sf"/>
</dbReference>
<keyword evidence="5" id="KW-0597">Phosphoprotein</keyword>
<dbReference type="GO" id="GO:0032715">
    <property type="term" value="P:negative regulation of interleukin-6 production"/>
    <property type="evidence" value="ECO:0007669"/>
    <property type="project" value="Ensembl"/>
</dbReference>
<evidence type="ECO:0000313" key="17">
    <source>
        <dbReference type="Ensembl" id="ENSOANP00000009429.4"/>
    </source>
</evidence>
<dbReference type="GO" id="GO:0001819">
    <property type="term" value="P:positive regulation of cytokine production"/>
    <property type="evidence" value="ECO:0007669"/>
    <property type="project" value="Ensembl"/>
</dbReference>
<evidence type="ECO:0000259" key="16">
    <source>
        <dbReference type="PROSITE" id="PS50017"/>
    </source>
</evidence>
<dbReference type="eggNOG" id="KOG1187">
    <property type="taxonomic scope" value="Eukaryota"/>
</dbReference>
<dbReference type="AlphaFoldDB" id="F6QM19"/>
<feature type="domain" description="Death" evidence="16">
    <location>
        <begin position="37"/>
        <end position="102"/>
    </location>
</feature>
<dbReference type="GO" id="GO:0010936">
    <property type="term" value="P:negative regulation of macrophage cytokine production"/>
    <property type="evidence" value="ECO:0007669"/>
    <property type="project" value="Ensembl"/>
</dbReference>
<dbReference type="GO" id="GO:0032695">
    <property type="term" value="P:negative regulation of interleukin-12 production"/>
    <property type="evidence" value="ECO:0007669"/>
    <property type="project" value="Ensembl"/>
</dbReference>
<dbReference type="GO" id="GO:0043242">
    <property type="term" value="P:negative regulation of protein-containing complex disassembly"/>
    <property type="evidence" value="ECO:0007669"/>
    <property type="project" value="Ensembl"/>
</dbReference>
<dbReference type="InParanoid" id="F6QM19"/>
<evidence type="ECO:0000256" key="14">
    <source>
        <dbReference type="SAM" id="SignalP"/>
    </source>
</evidence>
<dbReference type="GO" id="GO:0043124">
    <property type="term" value="P:negative regulation of canonical NF-kappaB signal transduction"/>
    <property type="evidence" value="ECO:0007669"/>
    <property type="project" value="Ensembl"/>
</dbReference>
<protein>
    <recommendedName>
        <fullName evidence="10">Interleukin-1 receptor-associated kinase 3</fullName>
    </recommendedName>
    <alternativeName>
        <fullName evidence="11">IL-1 receptor-associated kinase M</fullName>
    </alternativeName>
    <alternativeName>
        <fullName evidence="12">Inactive IL-1 receptor-associated kinase 3</fullName>
    </alternativeName>
</protein>
<dbReference type="GO" id="GO:0004674">
    <property type="term" value="F:protein serine/threonine kinase activity"/>
    <property type="evidence" value="ECO:0007669"/>
    <property type="project" value="Ensembl"/>
</dbReference>
<evidence type="ECO:0000256" key="11">
    <source>
        <dbReference type="ARBA" id="ARBA00077715"/>
    </source>
</evidence>
<dbReference type="GO" id="GO:0043330">
    <property type="term" value="P:response to exogenous dsRNA"/>
    <property type="evidence" value="ECO:0007669"/>
    <property type="project" value="Ensembl"/>
</dbReference>
<feature type="compositionally biased region" description="Basic and acidic residues" evidence="13">
    <location>
        <begin position="490"/>
        <end position="499"/>
    </location>
</feature>
<dbReference type="PROSITE" id="PS50011">
    <property type="entry name" value="PROTEIN_KINASE_DOM"/>
    <property type="match status" value="1"/>
</dbReference>
<dbReference type="GO" id="GO:0070498">
    <property type="term" value="P:interleukin-1-mediated signaling pathway"/>
    <property type="evidence" value="ECO:0000318"/>
    <property type="project" value="GO_Central"/>
</dbReference>
<keyword evidence="8" id="KW-0539">Nucleus</keyword>
<evidence type="ECO:0000256" key="12">
    <source>
        <dbReference type="ARBA" id="ARBA00081742"/>
    </source>
</evidence>
<dbReference type="CDD" id="cd08796">
    <property type="entry name" value="Death_IRAK-M"/>
    <property type="match status" value="1"/>
</dbReference>
<evidence type="ECO:0000259" key="15">
    <source>
        <dbReference type="PROSITE" id="PS50011"/>
    </source>
</evidence>
<dbReference type="GO" id="GO:0042803">
    <property type="term" value="F:protein homodimerization activity"/>
    <property type="evidence" value="ECO:0007669"/>
    <property type="project" value="Ensembl"/>
</dbReference>
<evidence type="ECO:0000256" key="9">
    <source>
        <dbReference type="ARBA" id="ARBA00055022"/>
    </source>
</evidence>
<name>F6QM19_ORNAN</name>
<dbReference type="FunCoup" id="F6QM19">
    <property type="interactions" value="683"/>
</dbReference>
<keyword evidence="14" id="KW-0732">Signal</keyword>
<dbReference type="PANTHER" id="PTHR27001">
    <property type="entry name" value="OS01G0253100 PROTEIN"/>
    <property type="match status" value="1"/>
</dbReference>
<dbReference type="GO" id="GO:0005634">
    <property type="term" value="C:nucleus"/>
    <property type="evidence" value="ECO:0000318"/>
    <property type="project" value="GO_Central"/>
</dbReference>
<keyword evidence="6" id="KW-0547">Nucleotide-binding</keyword>
<sequence>MGSSGPVPAGTALLDLPPLLLGRLCALLDGAHGPLGWRDLAERLSSNWLEVRHFEKYVQQGRSGTRELLWSWAQKNKTVGDLLQVLEDMGHQRAIDCLTNPGESLNISPSQTCQRDGFQSRASKKTADSAVGNEVLSPPKYQHQGIRPKASIDFKSIIEGTGNFHGDLLIGEGEFFQVYRMEFENQTYAIKLFKQEKTMQSKKYWKPFFSELEVLLLFHHPNILELTAYFIEAERFCLVYPFMRHGSLFDRLQCLGNTAPLSWKVRLGVLIGVARAIQVLHSAKPCSVISGSITSTNILLDDQFQPKLTDFATVHLQPQTDCRSFTVSTKNNAAKHLWYMPEEYLRQSRLSTKTDVYSFGIIIMEVLTGCKVVMEEPKHIQLRDLLMEMMEKRGLDSCFSLLDKKVEACPRNFSAKLLTLAGQCATSRAKSRPSMDEVLETLESTRPALYFTEDPPASLRSFRPPSPLFLDLLPSVPVEDDENLPLSGEEPNRHGVDRKTPLECSQSEVTFLGCVQRVATDDASHGASGEGGGPSKSDAYLWPFTAGCVEPGSLAEAAGFPHEIRSGDGYRPPVGYRGDSEEDTKGGLRMILPEEKEKERCLNSKPLTSEGSNTL</sequence>
<dbReference type="HOGENOM" id="CLU_029530_0_0_1"/>
<dbReference type="PANTHER" id="PTHR27001:SF929">
    <property type="entry name" value="INTERLEUKIN 1 RECEPTOR-ASSOCIATED KINASE 1"/>
    <property type="match status" value="1"/>
</dbReference>
<dbReference type="GO" id="GO:0031663">
    <property type="term" value="P:lipopolysaccharide-mediated signaling pathway"/>
    <property type="evidence" value="ECO:0000318"/>
    <property type="project" value="GO_Central"/>
</dbReference>
<dbReference type="GO" id="GO:0045824">
    <property type="term" value="P:negative regulation of innate immune response"/>
    <property type="evidence" value="ECO:0007669"/>
    <property type="project" value="Ensembl"/>
</dbReference>
<dbReference type="InterPro" id="IPR000488">
    <property type="entry name" value="Death_dom"/>
</dbReference>
<dbReference type="InterPro" id="IPR011029">
    <property type="entry name" value="DEATH-like_dom_sf"/>
</dbReference>
<dbReference type="GO" id="GO:0000287">
    <property type="term" value="F:magnesium ion binding"/>
    <property type="evidence" value="ECO:0007669"/>
    <property type="project" value="Ensembl"/>
</dbReference>
<dbReference type="GeneTree" id="ENSGT00940000161222"/>
<dbReference type="GO" id="GO:0001960">
    <property type="term" value="P:negative regulation of cytokine-mediated signaling pathway"/>
    <property type="evidence" value="ECO:0007669"/>
    <property type="project" value="UniProtKB-ARBA"/>
</dbReference>
<dbReference type="OMA" id="YVEQGKS"/>
<dbReference type="GO" id="GO:0032494">
    <property type="term" value="P:response to peptidoglycan"/>
    <property type="evidence" value="ECO:0007669"/>
    <property type="project" value="Ensembl"/>
</dbReference>
<dbReference type="GO" id="GO:0042177">
    <property type="term" value="P:negative regulation of protein catabolic process"/>
    <property type="evidence" value="ECO:0007669"/>
    <property type="project" value="Ensembl"/>
</dbReference>
<evidence type="ECO:0000256" key="5">
    <source>
        <dbReference type="ARBA" id="ARBA00022553"/>
    </source>
</evidence>
<evidence type="ECO:0000256" key="8">
    <source>
        <dbReference type="ARBA" id="ARBA00023242"/>
    </source>
</evidence>
<feature type="compositionally biased region" description="Basic and acidic residues" evidence="13">
    <location>
        <begin position="592"/>
        <end position="602"/>
    </location>
</feature>
<feature type="compositionally biased region" description="Polar residues" evidence="13">
    <location>
        <begin position="605"/>
        <end position="615"/>
    </location>
</feature>
<dbReference type="FunFam" id="3.30.200.20:FF:000364">
    <property type="entry name" value="Interleukin 1 receptor associated kinase 3"/>
    <property type="match status" value="1"/>
</dbReference>
<dbReference type="SUPFAM" id="SSF56112">
    <property type="entry name" value="Protein kinase-like (PK-like)"/>
    <property type="match status" value="1"/>
</dbReference>
<dbReference type="Pfam" id="PF00069">
    <property type="entry name" value="Pkinase"/>
    <property type="match status" value="1"/>
</dbReference>
<dbReference type="SUPFAM" id="SSF47986">
    <property type="entry name" value="DEATH domain"/>
    <property type="match status" value="1"/>
</dbReference>
<dbReference type="GO" id="GO:0005524">
    <property type="term" value="F:ATP binding"/>
    <property type="evidence" value="ECO:0007669"/>
    <property type="project" value="UniProtKB-KW"/>
</dbReference>
<dbReference type="Proteomes" id="UP000002279">
    <property type="component" value="Chromosome 14"/>
</dbReference>
<dbReference type="SMART" id="SM00005">
    <property type="entry name" value="DEATH"/>
    <property type="match status" value="1"/>
</dbReference>
<dbReference type="GO" id="GO:0043409">
    <property type="term" value="P:negative regulation of MAPK cascade"/>
    <property type="evidence" value="ECO:0007669"/>
    <property type="project" value="Ensembl"/>
</dbReference>
<keyword evidence="7" id="KW-0067">ATP-binding</keyword>
<dbReference type="FunFam" id="1.10.533.10:FF:000055">
    <property type="entry name" value="Interleukin-1 receptor-associated kinase 3"/>
    <property type="match status" value="1"/>
</dbReference>
<evidence type="ECO:0000256" key="1">
    <source>
        <dbReference type="ARBA" id="ARBA00004123"/>
    </source>
</evidence>
<dbReference type="Gene3D" id="3.30.200.20">
    <property type="entry name" value="Phosphorylase Kinase, domain 1"/>
    <property type="match status" value="1"/>
</dbReference>
<evidence type="ECO:0000256" key="3">
    <source>
        <dbReference type="ARBA" id="ARBA00008718"/>
    </source>
</evidence>
<dbReference type="GO" id="GO:0043123">
    <property type="term" value="P:positive regulation of canonical NF-kappaB signal transduction"/>
    <property type="evidence" value="ECO:0000318"/>
    <property type="project" value="GO_Central"/>
</dbReference>
<evidence type="ECO:0000256" key="4">
    <source>
        <dbReference type="ARBA" id="ARBA00022490"/>
    </source>
</evidence>
<dbReference type="GO" id="GO:0005886">
    <property type="term" value="C:plasma membrane"/>
    <property type="evidence" value="ECO:0000318"/>
    <property type="project" value="GO_Central"/>
</dbReference>
<dbReference type="GO" id="GO:0008063">
    <property type="term" value="P:Toll signaling pathway"/>
    <property type="evidence" value="ECO:0000318"/>
    <property type="project" value="GO_Central"/>
</dbReference>
<dbReference type="GO" id="GO:0010933">
    <property type="term" value="P:positive regulation of macrophage tolerance induction"/>
    <property type="evidence" value="ECO:0007669"/>
    <property type="project" value="Ensembl"/>
</dbReference>
<feature type="signal peptide" evidence="14">
    <location>
        <begin position="1"/>
        <end position="22"/>
    </location>
</feature>
<dbReference type="Gene3D" id="1.10.533.10">
    <property type="entry name" value="Death Domain, Fas"/>
    <property type="match status" value="1"/>
</dbReference>
<dbReference type="GO" id="GO:0009615">
    <property type="term" value="P:response to virus"/>
    <property type="evidence" value="ECO:0007669"/>
    <property type="project" value="UniProtKB-ARBA"/>
</dbReference>
<accession>F6QM19</accession>
<feature type="region of interest" description="Disordered" evidence="13">
    <location>
        <begin position="562"/>
        <end position="615"/>
    </location>
</feature>
<gene>
    <name evidence="17" type="primary">IRAK3</name>
</gene>
<dbReference type="FunFam" id="1.10.510.10:FF:000461">
    <property type="entry name" value="Interleukin 1 receptor associated kinase 3"/>
    <property type="match status" value="1"/>
</dbReference>
<dbReference type="Bgee" id="ENSOANG00000005923">
    <property type="expression patterns" value="Expressed in ovary and 7 other cell types or tissues"/>
</dbReference>
<dbReference type="PROSITE" id="PS50017">
    <property type="entry name" value="DEATH_DOMAIN"/>
    <property type="match status" value="1"/>
</dbReference>
<feature type="chain" id="PRO_5030169304" description="Interleukin-1 receptor-associated kinase 3" evidence="14">
    <location>
        <begin position="23"/>
        <end position="615"/>
    </location>
</feature>
<dbReference type="Ensembl" id="ENSOANT00000009431.4">
    <property type="protein sequence ID" value="ENSOANP00000009429.4"/>
    <property type="gene ID" value="ENSOANG00000005923.4"/>
</dbReference>
<keyword evidence="4" id="KW-0963">Cytoplasm</keyword>
<dbReference type="Gene3D" id="1.10.510.10">
    <property type="entry name" value="Transferase(Phosphotransferase) domain 1"/>
    <property type="match status" value="1"/>
</dbReference>
<comment type="subcellular location">
    <subcellularLocation>
        <location evidence="2">Cytoplasm</location>
    </subcellularLocation>
    <subcellularLocation>
        <location evidence="1">Nucleus</location>
    </subcellularLocation>
</comment>
<dbReference type="GO" id="GO:0046982">
    <property type="term" value="F:protein heterodimerization activity"/>
    <property type="evidence" value="ECO:0007669"/>
    <property type="project" value="Ensembl"/>
</dbReference>
<keyword evidence="18" id="KW-1185">Reference proteome</keyword>
<dbReference type="GO" id="GO:0035556">
    <property type="term" value="P:intracellular signal transduction"/>
    <property type="evidence" value="ECO:0000318"/>
    <property type="project" value="GO_Central"/>
</dbReference>
<evidence type="ECO:0000256" key="10">
    <source>
        <dbReference type="ARBA" id="ARBA00073103"/>
    </source>
</evidence>
<evidence type="ECO:0000256" key="2">
    <source>
        <dbReference type="ARBA" id="ARBA00004496"/>
    </source>
</evidence>
<dbReference type="GO" id="GO:0034122">
    <property type="term" value="P:negative regulation of toll-like receptor signaling pathway"/>
    <property type="evidence" value="ECO:0007669"/>
    <property type="project" value="Ensembl"/>
</dbReference>
<dbReference type="GO" id="GO:0005737">
    <property type="term" value="C:cytoplasm"/>
    <property type="evidence" value="ECO:0000318"/>
    <property type="project" value="GO_Central"/>
</dbReference>
<reference evidence="17 18" key="1">
    <citation type="journal article" date="2008" name="Nature">
        <title>Genome analysis of the platypus reveals unique signatures of evolution.</title>
        <authorList>
            <person name="Warren W.C."/>
            <person name="Hillier L.W."/>
            <person name="Marshall Graves J.A."/>
            <person name="Birney E."/>
            <person name="Ponting C.P."/>
            <person name="Grutzner F."/>
            <person name="Belov K."/>
            <person name="Miller W."/>
            <person name="Clarke L."/>
            <person name="Chinwalla A.T."/>
            <person name="Yang S.P."/>
            <person name="Heger A."/>
            <person name="Locke D.P."/>
            <person name="Miethke P."/>
            <person name="Waters P.D."/>
            <person name="Veyrunes F."/>
            <person name="Fulton L."/>
            <person name="Fulton B."/>
            <person name="Graves T."/>
            <person name="Wallis J."/>
            <person name="Puente X.S."/>
            <person name="Lopez-Otin C."/>
            <person name="Ordonez G.R."/>
            <person name="Eichler E.E."/>
            <person name="Chen L."/>
            <person name="Cheng Z."/>
            <person name="Deakin J.E."/>
            <person name="Alsop A."/>
            <person name="Thompson K."/>
            <person name="Kirby P."/>
            <person name="Papenfuss A.T."/>
            <person name="Wakefield M.J."/>
            <person name="Olender T."/>
            <person name="Lancet D."/>
            <person name="Huttley G.A."/>
            <person name="Smit A.F."/>
            <person name="Pask A."/>
            <person name="Temple-Smith P."/>
            <person name="Batzer M.A."/>
            <person name="Walker J.A."/>
            <person name="Konkel M.K."/>
            <person name="Harris R.S."/>
            <person name="Whittington C.M."/>
            <person name="Wong E.S."/>
            <person name="Gemmell N.J."/>
            <person name="Buschiazzo E."/>
            <person name="Vargas Jentzsch I.M."/>
            <person name="Merkel A."/>
            <person name="Schmitz J."/>
            <person name="Zemann A."/>
            <person name="Churakov G."/>
            <person name="Kriegs J.O."/>
            <person name="Brosius J."/>
            <person name="Murchison E.P."/>
            <person name="Sachidanandam R."/>
            <person name="Smith C."/>
            <person name="Hannon G.J."/>
            <person name="Tsend-Ayush E."/>
            <person name="McMillan D."/>
            <person name="Attenborough R."/>
            <person name="Rens W."/>
            <person name="Ferguson-Smith M."/>
            <person name="Lefevre C.M."/>
            <person name="Sharp J.A."/>
            <person name="Nicholas K.R."/>
            <person name="Ray D.A."/>
            <person name="Kube M."/>
            <person name="Reinhardt R."/>
            <person name="Pringle T.H."/>
            <person name="Taylor J."/>
            <person name="Jones R.C."/>
            <person name="Nixon B."/>
            <person name="Dacheux J.L."/>
            <person name="Niwa H."/>
            <person name="Sekita Y."/>
            <person name="Huang X."/>
            <person name="Stark A."/>
            <person name="Kheradpour P."/>
            <person name="Kellis M."/>
            <person name="Flicek P."/>
            <person name="Chen Y."/>
            <person name="Webber C."/>
            <person name="Hardison R."/>
            <person name="Nelson J."/>
            <person name="Hallsworth-Pepin K."/>
            <person name="Delehaunty K."/>
            <person name="Markovic C."/>
            <person name="Minx P."/>
            <person name="Feng Y."/>
            <person name="Kremitzki C."/>
            <person name="Mitreva M."/>
            <person name="Glasscock J."/>
            <person name="Wylie T."/>
            <person name="Wohldmann P."/>
            <person name="Thiru P."/>
            <person name="Nhan M.N."/>
            <person name="Pohl C.S."/>
            <person name="Smith S.M."/>
            <person name="Hou S."/>
            <person name="Nefedov M."/>
            <person name="de Jong P.J."/>
            <person name="Renfree M.B."/>
            <person name="Mardis E.R."/>
            <person name="Wilson R.K."/>
        </authorList>
    </citation>
    <scope>NUCLEOTIDE SEQUENCE [LARGE SCALE GENOMIC DNA]</scope>
    <source>
        <strain evidence="17 18">Glennie</strain>
    </source>
</reference>
<dbReference type="Pfam" id="PF00531">
    <property type="entry name" value="Death"/>
    <property type="match status" value="1"/>
</dbReference>
<evidence type="ECO:0000256" key="13">
    <source>
        <dbReference type="SAM" id="MobiDB-lite"/>
    </source>
</evidence>
<feature type="region of interest" description="Disordered" evidence="13">
    <location>
        <begin position="480"/>
        <end position="499"/>
    </location>
</feature>
<evidence type="ECO:0000313" key="18">
    <source>
        <dbReference type="Proteomes" id="UP000002279"/>
    </source>
</evidence>
<reference evidence="17" key="3">
    <citation type="submission" date="2025-09" db="UniProtKB">
        <authorList>
            <consortium name="Ensembl"/>
        </authorList>
    </citation>
    <scope>IDENTIFICATION</scope>
    <source>
        <strain evidence="17">Glennie</strain>
    </source>
</reference>
<proteinExistence type="inferred from homology"/>
<comment type="similarity">
    <text evidence="3">Belongs to the protein kinase superfamily. TKL Ser/Thr protein kinase family. Pelle subfamily.</text>
</comment>
<dbReference type="STRING" id="9258.ENSOANP00000009429"/>
<dbReference type="GO" id="GO:0032720">
    <property type="term" value="P:negative regulation of tumor necrosis factor production"/>
    <property type="evidence" value="ECO:0007669"/>
    <property type="project" value="Ensembl"/>
</dbReference>
<dbReference type="GO" id="GO:0019901">
    <property type="term" value="F:protein kinase binding"/>
    <property type="evidence" value="ECO:0007669"/>
    <property type="project" value="Ensembl"/>
</dbReference>
<feature type="domain" description="Protein kinase" evidence="15">
    <location>
        <begin position="164"/>
        <end position="449"/>
    </location>
</feature>
<evidence type="ECO:0000256" key="7">
    <source>
        <dbReference type="ARBA" id="ARBA00022840"/>
    </source>
</evidence>
<dbReference type="InterPro" id="IPR000719">
    <property type="entry name" value="Prot_kinase_dom"/>
</dbReference>
<reference evidence="17" key="2">
    <citation type="submission" date="2025-08" db="UniProtKB">
        <authorList>
            <consortium name="Ensembl"/>
        </authorList>
    </citation>
    <scope>IDENTIFICATION</scope>
    <source>
        <strain evidence="17">Glennie</strain>
    </source>
</reference>
<organism evidence="17 18">
    <name type="scientific">Ornithorhynchus anatinus</name>
    <name type="common">Duckbill platypus</name>
    <dbReference type="NCBI Taxonomy" id="9258"/>
    <lineage>
        <taxon>Eukaryota</taxon>
        <taxon>Metazoa</taxon>
        <taxon>Chordata</taxon>
        <taxon>Craniata</taxon>
        <taxon>Vertebrata</taxon>
        <taxon>Euteleostomi</taxon>
        <taxon>Mammalia</taxon>
        <taxon>Monotremata</taxon>
        <taxon>Ornithorhynchidae</taxon>
        <taxon>Ornithorhynchus</taxon>
    </lineage>
</organism>